<dbReference type="OrthoDB" id="5187110at2"/>
<keyword evidence="3" id="KW-1185">Reference proteome</keyword>
<feature type="transmembrane region" description="Helical" evidence="1">
    <location>
        <begin position="17"/>
        <end position="37"/>
    </location>
</feature>
<keyword evidence="1" id="KW-0812">Transmembrane</keyword>
<protein>
    <submittedName>
        <fullName evidence="2">RDD family protein</fullName>
    </submittedName>
</protein>
<dbReference type="RefSeq" id="WP_152195503.1">
    <property type="nucleotide sequence ID" value="NZ_VUKD01000003.1"/>
</dbReference>
<evidence type="ECO:0000256" key="1">
    <source>
        <dbReference type="SAM" id="Phobius"/>
    </source>
</evidence>
<feature type="transmembrane region" description="Helical" evidence="1">
    <location>
        <begin position="43"/>
        <end position="69"/>
    </location>
</feature>
<name>A0A6N7ELE9_9MICO</name>
<comment type="caution">
    <text evidence="2">The sequence shown here is derived from an EMBL/GenBank/DDBJ whole genome shotgun (WGS) entry which is preliminary data.</text>
</comment>
<keyword evidence="1" id="KW-1133">Transmembrane helix</keyword>
<evidence type="ECO:0000313" key="3">
    <source>
        <dbReference type="Proteomes" id="UP000437709"/>
    </source>
</evidence>
<accession>A0A6N7ELE9</accession>
<dbReference type="Proteomes" id="UP000437709">
    <property type="component" value="Unassembled WGS sequence"/>
</dbReference>
<organism evidence="2 3">
    <name type="scientific">Georgenia subflava</name>
    <dbReference type="NCBI Taxonomy" id="1622177"/>
    <lineage>
        <taxon>Bacteria</taxon>
        <taxon>Bacillati</taxon>
        <taxon>Actinomycetota</taxon>
        <taxon>Actinomycetes</taxon>
        <taxon>Micrococcales</taxon>
        <taxon>Bogoriellaceae</taxon>
        <taxon>Georgenia</taxon>
    </lineage>
</organism>
<reference evidence="2 3" key="1">
    <citation type="submission" date="2019-10" db="EMBL/GenBank/DDBJ databases">
        <title>Georgenia wutianyii sp. nov. and Georgenia yuyongxinii sp. nov. isolated from plateau pika (Ochotona curzoniae) in the Qinghai-Tibet plateau of China.</title>
        <authorList>
            <person name="Tian Z."/>
        </authorList>
    </citation>
    <scope>NUCLEOTIDE SEQUENCE [LARGE SCALE GENOMIC DNA]</scope>
    <source>
        <strain evidence="2 3">JCM 19765</strain>
    </source>
</reference>
<proteinExistence type="predicted"/>
<feature type="transmembrane region" description="Helical" evidence="1">
    <location>
        <begin position="81"/>
        <end position="100"/>
    </location>
</feature>
<sequence length="119" mass="12433">MPENPQLPPVAGLGRRLVALAVDWAIASAISAGFFAYDPLATLGVFAVMTWLMLATLSASIGHVVLGLGVRTPGRGPAGPLRALVRTVALCLVIPAVIWGPDGRGLHDMWAGTVITRIR</sequence>
<keyword evidence="1" id="KW-0472">Membrane</keyword>
<dbReference type="EMBL" id="WHPC01000044">
    <property type="protein sequence ID" value="MPV37657.1"/>
    <property type="molecule type" value="Genomic_DNA"/>
</dbReference>
<evidence type="ECO:0000313" key="2">
    <source>
        <dbReference type="EMBL" id="MPV37657.1"/>
    </source>
</evidence>
<dbReference type="AlphaFoldDB" id="A0A6N7ELE9"/>
<gene>
    <name evidence="2" type="ORF">GB881_11510</name>
</gene>